<sequence length="115" mass="13040">MGMDVSKLEMNAAAAKAMETEKATELEKDRDVMLGPGRPSFNYYKVKVQLGKKQIIFQVRARSMSRGIKAGELRAVRHLNSYKKDLARNEAGSITTVRKPDTEQFQIIIEEDFFA</sequence>
<evidence type="ECO:0000313" key="1">
    <source>
        <dbReference type="EMBL" id="KKM69298.1"/>
    </source>
</evidence>
<comment type="caution">
    <text evidence="1">The sequence shown here is derived from an EMBL/GenBank/DDBJ whole genome shotgun (WGS) entry which is preliminary data.</text>
</comment>
<reference evidence="1" key="1">
    <citation type="journal article" date="2015" name="Nature">
        <title>Complex archaea that bridge the gap between prokaryotes and eukaryotes.</title>
        <authorList>
            <person name="Spang A."/>
            <person name="Saw J.H."/>
            <person name="Jorgensen S.L."/>
            <person name="Zaremba-Niedzwiedzka K."/>
            <person name="Martijn J."/>
            <person name="Lind A.E."/>
            <person name="van Eijk R."/>
            <person name="Schleper C."/>
            <person name="Guy L."/>
            <person name="Ettema T.J."/>
        </authorList>
    </citation>
    <scope>NUCLEOTIDE SEQUENCE</scope>
</reference>
<organism evidence="1">
    <name type="scientific">marine sediment metagenome</name>
    <dbReference type="NCBI Taxonomy" id="412755"/>
    <lineage>
        <taxon>unclassified sequences</taxon>
        <taxon>metagenomes</taxon>
        <taxon>ecological metagenomes</taxon>
    </lineage>
</organism>
<gene>
    <name evidence="1" type="ORF">LCGC14_1452200</name>
</gene>
<dbReference type="EMBL" id="LAZR01010013">
    <property type="protein sequence ID" value="KKM69298.1"/>
    <property type="molecule type" value="Genomic_DNA"/>
</dbReference>
<proteinExistence type="predicted"/>
<name>A0A0F9JIB6_9ZZZZ</name>
<protein>
    <submittedName>
        <fullName evidence="1">Uncharacterized protein</fullName>
    </submittedName>
</protein>
<accession>A0A0F9JIB6</accession>
<dbReference type="AlphaFoldDB" id="A0A0F9JIB6"/>